<evidence type="ECO:0000313" key="2">
    <source>
        <dbReference type="EMBL" id="CAL1600653.1"/>
    </source>
</evidence>
<organism evidence="2 3">
    <name type="scientific">Knipowitschia caucasica</name>
    <name type="common">Caucasian dwarf goby</name>
    <name type="synonym">Pomatoschistus caucasicus</name>
    <dbReference type="NCBI Taxonomy" id="637954"/>
    <lineage>
        <taxon>Eukaryota</taxon>
        <taxon>Metazoa</taxon>
        <taxon>Chordata</taxon>
        <taxon>Craniata</taxon>
        <taxon>Vertebrata</taxon>
        <taxon>Euteleostomi</taxon>
        <taxon>Actinopterygii</taxon>
        <taxon>Neopterygii</taxon>
        <taxon>Teleostei</taxon>
        <taxon>Neoteleostei</taxon>
        <taxon>Acanthomorphata</taxon>
        <taxon>Gobiaria</taxon>
        <taxon>Gobiiformes</taxon>
        <taxon>Gobioidei</taxon>
        <taxon>Gobiidae</taxon>
        <taxon>Gobiinae</taxon>
        <taxon>Knipowitschia</taxon>
    </lineage>
</organism>
<sequence>MDHLASEMAQKKALLQDVRPFSGEHVLGPSVPDLAPLCEDDVMSVAASDINFRLDPVELDSQATTAGKNDGAKASGREEGLTKEIRDEISSLRETTKADIKTVHDKLMGKVESLFSMQKEAAVTQSDMKQSLSDTSDRLTALENSYQTLAADQKKLEEKCIDLENRSRRQNIRILNIPEGAENNMPTIFIAKFLSKVLEVSLQNHVLASDPRPMIARLHYYSDKEKIMSLSRTKGKLFFEGAQVHIFPDMSPEVGRQRAAFKQVKTKLRDTGVKYRMLFPAKLEITVDDSRMTFIDPCAVERFINRNKSSSLEEH</sequence>
<evidence type="ECO:0000256" key="1">
    <source>
        <dbReference type="SAM" id="Coils"/>
    </source>
</evidence>
<protein>
    <recommendedName>
        <fullName evidence="4">L1 transposable element RRM domain-containing protein</fullName>
    </recommendedName>
</protein>
<dbReference type="InterPro" id="IPR042566">
    <property type="entry name" value="L1_C"/>
</dbReference>
<dbReference type="InterPro" id="IPR004244">
    <property type="entry name" value="Transposase_22"/>
</dbReference>
<dbReference type="Gene3D" id="3.30.70.1820">
    <property type="entry name" value="L1 transposable element, RRM domain"/>
    <property type="match status" value="1"/>
</dbReference>
<gene>
    <name evidence="2" type="ORF">KC01_LOCUS28739</name>
</gene>
<dbReference type="Proteomes" id="UP001497482">
    <property type="component" value="Chromosome 3"/>
</dbReference>
<accession>A0AAV2LHK2</accession>
<dbReference type="AlphaFoldDB" id="A0AAV2LHK2"/>
<evidence type="ECO:0000313" key="3">
    <source>
        <dbReference type="Proteomes" id="UP001497482"/>
    </source>
</evidence>
<dbReference type="EMBL" id="OZ035825">
    <property type="protein sequence ID" value="CAL1600653.1"/>
    <property type="molecule type" value="Genomic_DNA"/>
</dbReference>
<keyword evidence="3" id="KW-1185">Reference proteome</keyword>
<proteinExistence type="predicted"/>
<feature type="coiled-coil region" evidence="1">
    <location>
        <begin position="139"/>
        <end position="173"/>
    </location>
</feature>
<dbReference type="Gene3D" id="3.30.250.20">
    <property type="entry name" value="L1 transposable element, C-terminal domain"/>
    <property type="match status" value="1"/>
</dbReference>
<reference evidence="2 3" key="1">
    <citation type="submission" date="2024-04" db="EMBL/GenBank/DDBJ databases">
        <authorList>
            <person name="Waldvogel A.-M."/>
            <person name="Schoenle A."/>
        </authorList>
    </citation>
    <scope>NUCLEOTIDE SEQUENCE [LARGE SCALE GENOMIC DNA]</scope>
</reference>
<name>A0AAV2LHK2_KNICA</name>
<keyword evidence="1" id="KW-0175">Coiled coil</keyword>
<dbReference type="PANTHER" id="PTHR11505">
    <property type="entry name" value="L1 TRANSPOSABLE ELEMENT-RELATED"/>
    <property type="match status" value="1"/>
</dbReference>
<evidence type="ECO:0008006" key="4">
    <source>
        <dbReference type="Google" id="ProtNLM"/>
    </source>
</evidence>